<dbReference type="InterPro" id="IPR036249">
    <property type="entry name" value="Thioredoxin-like_sf"/>
</dbReference>
<dbReference type="RefSeq" id="WP_117174261.1">
    <property type="nucleotide sequence ID" value="NZ_QFZK01000002.1"/>
</dbReference>
<sequence>MHSDSPQDDQPLGLTVHTMPTAAQIAADPVARTRVGRWKMALVLLICAAPVVASYFTYYVVRPEGRRNYGELITPQRPLPDLAGTTLDGSPVSLRVLKDQWLLISVAGGACDAACTNHLYFQRQLREGLGKNKDRLDRVWLVDDAAPVADTLQPALRDSTVIRVPREALAQWLAAQPGKQLEDHLYVVDPMGNWMMRFAAGVDLQTAPKIKKDLEHLMRGSEGWDQAGRP</sequence>
<dbReference type="Proteomes" id="UP000260665">
    <property type="component" value="Unassembled WGS sequence"/>
</dbReference>
<feature type="transmembrane region" description="Helical" evidence="1">
    <location>
        <begin position="41"/>
        <end position="61"/>
    </location>
</feature>
<accession>A0A3E1RES3</accession>
<comment type="caution">
    <text evidence="2">The sequence shown here is derived from an EMBL/GenBank/DDBJ whole genome shotgun (WGS) entry which is preliminary data.</text>
</comment>
<keyword evidence="1" id="KW-0472">Membrane</keyword>
<organism evidence="2 3">
    <name type="scientific">Rhodoferax lacus</name>
    <dbReference type="NCBI Taxonomy" id="2184758"/>
    <lineage>
        <taxon>Bacteria</taxon>
        <taxon>Pseudomonadati</taxon>
        <taxon>Pseudomonadota</taxon>
        <taxon>Betaproteobacteria</taxon>
        <taxon>Burkholderiales</taxon>
        <taxon>Comamonadaceae</taxon>
        <taxon>Rhodoferax</taxon>
    </lineage>
</organism>
<evidence type="ECO:0000313" key="2">
    <source>
        <dbReference type="EMBL" id="RFO97869.1"/>
    </source>
</evidence>
<protein>
    <recommendedName>
        <fullName evidence="4">Cytochrome C oxidase subunit I</fullName>
    </recommendedName>
</protein>
<keyword evidence="3" id="KW-1185">Reference proteome</keyword>
<dbReference type="OrthoDB" id="9180342at2"/>
<reference evidence="2 3" key="1">
    <citation type="submission" date="2018-05" db="EMBL/GenBank/DDBJ databases">
        <title>Rhodoferax soyangensis sp.nov., isolated from an oligotrophic freshwater lake.</title>
        <authorList>
            <person name="Park M."/>
        </authorList>
    </citation>
    <scope>NUCLEOTIDE SEQUENCE [LARGE SCALE GENOMIC DNA]</scope>
    <source>
        <strain evidence="2 3">IMCC26218</strain>
    </source>
</reference>
<dbReference type="AlphaFoldDB" id="A0A3E1RES3"/>
<gene>
    <name evidence="2" type="ORF">DIC66_03845</name>
</gene>
<proteinExistence type="predicted"/>
<dbReference type="SUPFAM" id="SSF52833">
    <property type="entry name" value="Thioredoxin-like"/>
    <property type="match status" value="1"/>
</dbReference>
<keyword evidence="1" id="KW-1133">Transmembrane helix</keyword>
<evidence type="ECO:0000256" key="1">
    <source>
        <dbReference type="SAM" id="Phobius"/>
    </source>
</evidence>
<keyword evidence="1" id="KW-0812">Transmembrane</keyword>
<name>A0A3E1RES3_9BURK</name>
<evidence type="ECO:0008006" key="4">
    <source>
        <dbReference type="Google" id="ProtNLM"/>
    </source>
</evidence>
<dbReference type="EMBL" id="QFZK01000002">
    <property type="protein sequence ID" value="RFO97869.1"/>
    <property type="molecule type" value="Genomic_DNA"/>
</dbReference>
<evidence type="ECO:0000313" key="3">
    <source>
        <dbReference type="Proteomes" id="UP000260665"/>
    </source>
</evidence>